<sequence length="151" mass="17200">MRLNTMDMDQWSQYAPYVDTLCLPIYPLRIKDKQIEIQRGQVVERVASLVEKQLTGRLLLLPSITYVGQEEAFFAYVTEIVQDLAGSGFYHLVLVTDGEVHALCEKVRAETSAPPMQIISHGVQTATILTDEQIEQEAGIIYQRIIDMWQN</sequence>
<dbReference type="RefSeq" id="WP_089968505.1">
    <property type="nucleotide sequence ID" value="NZ_FOCQ01000008.1"/>
</dbReference>
<dbReference type="Proteomes" id="UP000199695">
    <property type="component" value="Unassembled WGS sequence"/>
</dbReference>
<protein>
    <recommendedName>
        <fullName evidence="3">DUF2487 family protein</fullName>
    </recommendedName>
</protein>
<reference evidence="1 2" key="1">
    <citation type="submission" date="2016-10" db="EMBL/GenBank/DDBJ databases">
        <authorList>
            <person name="de Groot N.N."/>
        </authorList>
    </citation>
    <scope>NUCLEOTIDE SEQUENCE [LARGE SCALE GENOMIC DNA]</scope>
    <source>
        <strain evidence="1 2">DSM 46701</strain>
    </source>
</reference>
<dbReference type="Pfam" id="PF10673">
    <property type="entry name" value="DUF2487"/>
    <property type="match status" value="1"/>
</dbReference>
<name>A0A1H8FBI7_9BACL</name>
<accession>A0A1H8FBI7</accession>
<gene>
    <name evidence="1" type="ORF">SAMN05444955_10883</name>
</gene>
<evidence type="ECO:0008006" key="3">
    <source>
        <dbReference type="Google" id="ProtNLM"/>
    </source>
</evidence>
<proteinExistence type="predicted"/>
<dbReference type="OrthoDB" id="2678750at2"/>
<organism evidence="1 2">
    <name type="scientific">Lihuaxuella thermophila</name>
    <dbReference type="NCBI Taxonomy" id="1173111"/>
    <lineage>
        <taxon>Bacteria</taxon>
        <taxon>Bacillati</taxon>
        <taxon>Bacillota</taxon>
        <taxon>Bacilli</taxon>
        <taxon>Bacillales</taxon>
        <taxon>Thermoactinomycetaceae</taxon>
        <taxon>Lihuaxuella</taxon>
    </lineage>
</organism>
<evidence type="ECO:0000313" key="1">
    <source>
        <dbReference type="EMBL" id="SEN28408.1"/>
    </source>
</evidence>
<dbReference type="InterPro" id="IPR019615">
    <property type="entry name" value="DUF2487"/>
</dbReference>
<dbReference type="AlphaFoldDB" id="A0A1H8FBI7"/>
<dbReference type="STRING" id="1173111.SAMN05444955_10883"/>
<dbReference type="EMBL" id="FOCQ01000008">
    <property type="protein sequence ID" value="SEN28408.1"/>
    <property type="molecule type" value="Genomic_DNA"/>
</dbReference>
<evidence type="ECO:0000313" key="2">
    <source>
        <dbReference type="Proteomes" id="UP000199695"/>
    </source>
</evidence>
<keyword evidence="2" id="KW-1185">Reference proteome</keyword>